<dbReference type="GO" id="GO:0017089">
    <property type="term" value="F:glycolipid transfer activity"/>
    <property type="evidence" value="ECO:0007669"/>
    <property type="project" value="TreeGrafter"/>
</dbReference>
<accession>A0A328YG22</accession>
<evidence type="ECO:0000313" key="4">
    <source>
        <dbReference type="EMBL" id="RAR72899.1"/>
    </source>
</evidence>
<feature type="chain" id="PRO_5016441034" evidence="2">
    <location>
        <begin position="20"/>
        <end position="710"/>
    </location>
</feature>
<organism evidence="4 5">
    <name type="scientific">Flavobacterium aciduliphilum</name>
    <dbReference type="NCBI Taxonomy" id="1101402"/>
    <lineage>
        <taxon>Bacteria</taxon>
        <taxon>Pseudomonadati</taxon>
        <taxon>Bacteroidota</taxon>
        <taxon>Flavobacteriia</taxon>
        <taxon>Flavobacteriales</taxon>
        <taxon>Flavobacteriaceae</taxon>
        <taxon>Flavobacterium</taxon>
    </lineage>
</organism>
<dbReference type="InterPro" id="IPR005653">
    <property type="entry name" value="OstA-like_N"/>
</dbReference>
<evidence type="ECO:0000313" key="5">
    <source>
        <dbReference type="Proteomes" id="UP000248840"/>
    </source>
</evidence>
<dbReference type="Pfam" id="PF13100">
    <property type="entry name" value="OstA_2"/>
    <property type="match status" value="1"/>
</dbReference>
<dbReference type="GO" id="GO:0009279">
    <property type="term" value="C:cell outer membrane"/>
    <property type="evidence" value="ECO:0007669"/>
    <property type="project" value="TreeGrafter"/>
</dbReference>
<keyword evidence="5" id="KW-1185">Reference proteome</keyword>
<feature type="signal peptide" evidence="2">
    <location>
        <begin position="1"/>
        <end position="19"/>
    </location>
</feature>
<dbReference type="GO" id="GO:0030288">
    <property type="term" value="C:outer membrane-bounded periplasmic space"/>
    <property type="evidence" value="ECO:0007669"/>
    <property type="project" value="TreeGrafter"/>
</dbReference>
<evidence type="ECO:0000256" key="1">
    <source>
        <dbReference type="ARBA" id="ARBA00022729"/>
    </source>
</evidence>
<evidence type="ECO:0000256" key="2">
    <source>
        <dbReference type="SAM" id="SignalP"/>
    </source>
</evidence>
<evidence type="ECO:0000259" key="3">
    <source>
        <dbReference type="Pfam" id="PF13100"/>
    </source>
</evidence>
<sequence>MKKARFILFSLLFCSLLFAQKKNKIVVEHSDFSDINQTELPNALLLTGNVRVTHDGIVMTCNKAYYFQDENYIKAFGEVQMVQGDTLFLNSKYAEYNGNIKKAFASGNVVMNSPESTMTTDTLYFDRNSQEAYFNSKGNIVNKTNTLTSNSGRYYVKERKYQFLNSVVLNNPEYTIKSNHLDYYTKQGDSYLYGPSTITGKDNFIYTENGYYNSKKNIGNFKKKSYIKYKDRLIEGDSLYYDRKTEYASGTNNVKITDSINKAIIRGHYGEVFKNKDSLYVTKHASIRYLVEKDSMFIHAKKIIVTGKTGERIVRGFHNVRFYKTELSGKCDSIHSDQKKALTKLIGQPILWNFENQLTGDLMHLIGNNKTEKLDSLKVFNNSFIISKDTVGSGFNQIKGINLYGKFLENRLHEANIVKNVEVIYYMRNNKKELIGINKKISSKVNMVMDDKSKIETVTFFDMIDGDIYPEQDLPENARKLKGFNWRGAERIKNKEEIFPPEEVEMDQKIVEESKRKYQEEQLNQSVQNNKLEDHINGDDFYEKIFIKYNNRIIEDKNGTKLLVKNFKFRFAVDENTFNIYKKSHPLFKNEIKINQIVWFKKMQYGKYDGGFFKGTEPLETIELSKKEKLTYDEIFSLYNDRVIIDRNGMELLVKNGKFKFPTDFDSLKKLKANNPKYRNVVRINQVLWDWNSMQYGKYDGGLFTGNEKE</sequence>
<dbReference type="Gene3D" id="2.60.450.10">
    <property type="entry name" value="Lipopolysaccharide (LPS) transport protein A like domain"/>
    <property type="match status" value="2"/>
</dbReference>
<dbReference type="OrthoDB" id="9805931at2"/>
<protein>
    <submittedName>
        <fullName evidence="4">OstA-like protein</fullName>
    </submittedName>
</protein>
<dbReference type="Proteomes" id="UP000248840">
    <property type="component" value="Unassembled WGS sequence"/>
</dbReference>
<reference evidence="4 5" key="1">
    <citation type="submission" date="2018-06" db="EMBL/GenBank/DDBJ databases">
        <title>Genomic Encyclopedia of Archaeal and Bacterial Type Strains, Phase II (KMG-II): from individual species to whole genera.</title>
        <authorList>
            <person name="Goeker M."/>
        </authorList>
    </citation>
    <scope>NUCLEOTIDE SEQUENCE [LARGE SCALE GENOMIC DNA]</scope>
    <source>
        <strain evidence="4 5">DSM 25663</strain>
    </source>
</reference>
<feature type="domain" description="Organic solvent tolerance-like N-terminal" evidence="3">
    <location>
        <begin position="22"/>
        <end position="178"/>
    </location>
</feature>
<dbReference type="GO" id="GO:0015920">
    <property type="term" value="P:lipopolysaccharide transport"/>
    <property type="evidence" value="ECO:0007669"/>
    <property type="project" value="TreeGrafter"/>
</dbReference>
<dbReference type="PANTHER" id="PTHR36504:SF1">
    <property type="entry name" value="LIPOPOLYSACCHARIDE EXPORT SYSTEM PROTEIN LPTA"/>
    <property type="match status" value="1"/>
</dbReference>
<comment type="caution">
    <text evidence="4">The sequence shown here is derived from an EMBL/GenBank/DDBJ whole genome shotgun (WGS) entry which is preliminary data.</text>
</comment>
<dbReference type="AlphaFoldDB" id="A0A328YG22"/>
<dbReference type="InterPro" id="IPR052037">
    <property type="entry name" value="LPS_export_LptA"/>
</dbReference>
<name>A0A328YG22_9FLAO</name>
<keyword evidence="1 2" id="KW-0732">Signal</keyword>
<gene>
    <name evidence="4" type="ORF">CLV55_104160</name>
</gene>
<proteinExistence type="predicted"/>
<dbReference type="EMBL" id="QLSZ01000004">
    <property type="protein sequence ID" value="RAR72899.1"/>
    <property type="molecule type" value="Genomic_DNA"/>
</dbReference>
<dbReference type="PANTHER" id="PTHR36504">
    <property type="entry name" value="LIPOPOLYSACCHARIDE EXPORT SYSTEM PROTEIN LPTA"/>
    <property type="match status" value="1"/>
</dbReference>